<accession>A0A6A6YA61</accession>
<dbReference type="Pfam" id="PF05368">
    <property type="entry name" value="NmrA"/>
    <property type="match status" value="1"/>
</dbReference>
<dbReference type="InterPro" id="IPR008030">
    <property type="entry name" value="NmrA-like"/>
</dbReference>
<keyword evidence="2" id="KW-0560">Oxidoreductase</keyword>
<evidence type="ECO:0000313" key="5">
    <source>
        <dbReference type="Proteomes" id="UP000504636"/>
    </source>
</evidence>
<dbReference type="InterPro" id="IPR045312">
    <property type="entry name" value="PCBER-like"/>
</dbReference>
<keyword evidence="1" id="KW-0521">NADP</keyword>
<sequence length="322" mass="34608">MASNRIKNVAIVGATGNSGSYMVSSLLATGKHNVTAITRASSNTTLPAGVTAAPVDYDDPSSLVAALKGQDALVITLGVMAPPGTQSKLFRAAADAGVPWVLPNEWAPDTAHPGLAKDVFNFGNLADAQKELAAIGVSNYVAVTCGFWYEWSLSIPTAFGFDFEKKEVTFFDDGAAKQSTSTWPQVGRAVAALLSLPVKPEGGNKEKSLEHFKNKPAYVNSFTVSQKDMLDSVLRVTGDKLEDWKISNEPSHERWAKGIEAMKGGDRSGFVKMMYTRVFYPDDSGNFEKTRGVSNELLGLPKEDLDEATKAAIKRAKEISSH</sequence>
<organism evidence="4">
    <name type="scientific">Mytilinidion resinicola</name>
    <dbReference type="NCBI Taxonomy" id="574789"/>
    <lineage>
        <taxon>Eukaryota</taxon>
        <taxon>Fungi</taxon>
        <taxon>Dikarya</taxon>
        <taxon>Ascomycota</taxon>
        <taxon>Pezizomycotina</taxon>
        <taxon>Dothideomycetes</taxon>
        <taxon>Pleosporomycetidae</taxon>
        <taxon>Mytilinidiales</taxon>
        <taxon>Mytilinidiaceae</taxon>
        <taxon>Mytilinidion</taxon>
    </lineage>
</organism>
<name>A0A6A6YA61_9PEZI</name>
<dbReference type="InterPro" id="IPR051609">
    <property type="entry name" value="NmrA/Isoflavone_reductase-like"/>
</dbReference>
<dbReference type="GO" id="GO:0016491">
    <property type="term" value="F:oxidoreductase activity"/>
    <property type="evidence" value="ECO:0007669"/>
    <property type="project" value="UniProtKB-KW"/>
</dbReference>
<dbReference type="AlphaFoldDB" id="A0A6A6YA61"/>
<dbReference type="Gene3D" id="3.90.25.10">
    <property type="entry name" value="UDP-galactose 4-epimerase, domain 1"/>
    <property type="match status" value="1"/>
</dbReference>
<protein>
    <submittedName>
        <fullName evidence="4 6">NAD(P)-binding protein</fullName>
    </submittedName>
</protein>
<evidence type="ECO:0000313" key="6">
    <source>
        <dbReference type="RefSeq" id="XP_033571848.1"/>
    </source>
</evidence>
<reference evidence="6" key="3">
    <citation type="submission" date="2025-04" db="UniProtKB">
        <authorList>
            <consortium name="RefSeq"/>
        </authorList>
    </citation>
    <scope>IDENTIFICATION</scope>
    <source>
        <strain evidence="6">CBS 304.34</strain>
    </source>
</reference>
<dbReference type="PANTHER" id="PTHR47706">
    <property type="entry name" value="NMRA-LIKE FAMILY PROTEIN"/>
    <property type="match status" value="1"/>
</dbReference>
<dbReference type="SUPFAM" id="SSF51735">
    <property type="entry name" value="NAD(P)-binding Rossmann-fold domains"/>
    <property type="match status" value="1"/>
</dbReference>
<gene>
    <name evidence="4 6" type="ORF">BDZ99DRAFT_467123</name>
</gene>
<dbReference type="CDD" id="cd05259">
    <property type="entry name" value="PCBER_SDR_a"/>
    <property type="match status" value="1"/>
</dbReference>
<evidence type="ECO:0000256" key="1">
    <source>
        <dbReference type="ARBA" id="ARBA00022857"/>
    </source>
</evidence>
<dbReference type="Gene3D" id="3.40.50.720">
    <property type="entry name" value="NAD(P)-binding Rossmann-like Domain"/>
    <property type="match status" value="1"/>
</dbReference>
<proteinExistence type="predicted"/>
<reference evidence="6" key="2">
    <citation type="submission" date="2020-04" db="EMBL/GenBank/DDBJ databases">
        <authorList>
            <consortium name="NCBI Genome Project"/>
        </authorList>
    </citation>
    <scope>NUCLEOTIDE SEQUENCE</scope>
    <source>
        <strain evidence="6">CBS 304.34</strain>
    </source>
</reference>
<dbReference type="OrthoDB" id="419598at2759"/>
<feature type="domain" description="NmrA-like" evidence="3">
    <location>
        <begin position="7"/>
        <end position="141"/>
    </location>
</feature>
<dbReference type="GeneID" id="54461841"/>
<dbReference type="PANTHER" id="PTHR47706:SF7">
    <property type="entry name" value="CIPA-LIKE, PUTATIVE (AFU_ORTHOLOGUE AFUA_1G01630)-RELATED"/>
    <property type="match status" value="1"/>
</dbReference>
<keyword evidence="5" id="KW-1185">Reference proteome</keyword>
<evidence type="ECO:0000259" key="3">
    <source>
        <dbReference type="Pfam" id="PF05368"/>
    </source>
</evidence>
<evidence type="ECO:0000256" key="2">
    <source>
        <dbReference type="ARBA" id="ARBA00023002"/>
    </source>
</evidence>
<dbReference type="Proteomes" id="UP000504636">
    <property type="component" value="Unplaced"/>
</dbReference>
<reference evidence="4 6" key="1">
    <citation type="journal article" date="2020" name="Stud. Mycol.">
        <title>101 Dothideomycetes genomes: a test case for predicting lifestyles and emergence of pathogens.</title>
        <authorList>
            <person name="Haridas S."/>
            <person name="Albert R."/>
            <person name="Binder M."/>
            <person name="Bloem J."/>
            <person name="Labutti K."/>
            <person name="Salamov A."/>
            <person name="Andreopoulos B."/>
            <person name="Baker S."/>
            <person name="Barry K."/>
            <person name="Bills G."/>
            <person name="Bluhm B."/>
            <person name="Cannon C."/>
            <person name="Castanera R."/>
            <person name="Culley D."/>
            <person name="Daum C."/>
            <person name="Ezra D."/>
            <person name="Gonzalez J."/>
            <person name="Henrissat B."/>
            <person name="Kuo A."/>
            <person name="Liang C."/>
            <person name="Lipzen A."/>
            <person name="Lutzoni F."/>
            <person name="Magnuson J."/>
            <person name="Mondo S."/>
            <person name="Nolan M."/>
            <person name="Ohm R."/>
            <person name="Pangilinan J."/>
            <person name="Park H.-J."/>
            <person name="Ramirez L."/>
            <person name="Alfaro M."/>
            <person name="Sun H."/>
            <person name="Tritt A."/>
            <person name="Yoshinaga Y."/>
            <person name="Zwiers L.-H."/>
            <person name="Turgeon B."/>
            <person name="Goodwin S."/>
            <person name="Spatafora J."/>
            <person name="Crous P."/>
            <person name="Grigoriev I."/>
        </authorList>
    </citation>
    <scope>NUCLEOTIDE SEQUENCE</scope>
    <source>
        <strain evidence="4 6">CBS 304.34</strain>
    </source>
</reference>
<evidence type="ECO:0000313" key="4">
    <source>
        <dbReference type="EMBL" id="KAF2804884.1"/>
    </source>
</evidence>
<dbReference type="InterPro" id="IPR036291">
    <property type="entry name" value="NAD(P)-bd_dom_sf"/>
</dbReference>
<dbReference type="RefSeq" id="XP_033571848.1">
    <property type="nucleotide sequence ID" value="XM_033720948.1"/>
</dbReference>
<dbReference type="EMBL" id="MU003711">
    <property type="protein sequence ID" value="KAF2804884.1"/>
    <property type="molecule type" value="Genomic_DNA"/>
</dbReference>